<comment type="caution">
    <text evidence="1">The sequence shown here is derived from an EMBL/GenBank/DDBJ whole genome shotgun (WGS) entry which is preliminary data.</text>
</comment>
<accession>A0ABT6MF00</accession>
<dbReference type="Proteomes" id="UP001160334">
    <property type="component" value="Unassembled WGS sequence"/>
</dbReference>
<dbReference type="EMBL" id="JARXVC010000011">
    <property type="protein sequence ID" value="MDH6282898.1"/>
    <property type="molecule type" value="Genomic_DNA"/>
</dbReference>
<sequence length="69" mass="7914">MSMQYIRDYYRVPAKRGARIVYREFGPRQEGVIVGSCDQYLRVRFDDNPGLIETVHPTSGVTYVDGDKA</sequence>
<name>A0ABT6MF00_9NOCA</name>
<gene>
    <name evidence="1" type="ORF">M2280_004135</name>
</gene>
<protein>
    <submittedName>
        <fullName evidence="1">Uncharacterized protein</fullName>
    </submittedName>
</protein>
<evidence type="ECO:0000313" key="1">
    <source>
        <dbReference type="EMBL" id="MDH6282898.1"/>
    </source>
</evidence>
<keyword evidence="2" id="KW-1185">Reference proteome</keyword>
<proteinExistence type="predicted"/>
<reference evidence="1 2" key="1">
    <citation type="submission" date="2023-04" db="EMBL/GenBank/DDBJ databases">
        <title>Forest soil microbial communities from Buena Vista Peninsula, Colon Province, Panama.</title>
        <authorList>
            <person name="Bouskill N."/>
        </authorList>
    </citation>
    <scope>NUCLEOTIDE SEQUENCE [LARGE SCALE GENOMIC DNA]</scope>
    <source>
        <strain evidence="1 2">CFH S0262</strain>
    </source>
</reference>
<dbReference type="RefSeq" id="WP_280762179.1">
    <property type="nucleotide sequence ID" value="NZ_JARXVC010000011.1"/>
</dbReference>
<evidence type="ECO:0000313" key="2">
    <source>
        <dbReference type="Proteomes" id="UP001160334"/>
    </source>
</evidence>
<organism evidence="1 2">
    <name type="scientific">Prescottella agglutinans</name>
    <dbReference type="NCBI Taxonomy" id="1644129"/>
    <lineage>
        <taxon>Bacteria</taxon>
        <taxon>Bacillati</taxon>
        <taxon>Actinomycetota</taxon>
        <taxon>Actinomycetes</taxon>
        <taxon>Mycobacteriales</taxon>
        <taxon>Nocardiaceae</taxon>
        <taxon>Prescottella</taxon>
    </lineage>
</organism>